<dbReference type="EMBL" id="JAXOJX010000033">
    <property type="protein sequence ID" value="MDZ5458681.1"/>
    <property type="molecule type" value="Genomic_DNA"/>
</dbReference>
<evidence type="ECO:0000256" key="4">
    <source>
        <dbReference type="ARBA" id="ARBA00022692"/>
    </source>
</evidence>
<dbReference type="InterPro" id="IPR023090">
    <property type="entry name" value="UPF0702_alpha/beta_dom_sf"/>
</dbReference>
<gene>
    <name evidence="9" type="ORF">SM757_19050</name>
</gene>
<feature type="domain" description="YetF C-terminal" evidence="8">
    <location>
        <begin position="92"/>
        <end position="159"/>
    </location>
</feature>
<dbReference type="Pfam" id="PF04239">
    <property type="entry name" value="DUF421"/>
    <property type="match status" value="1"/>
</dbReference>
<keyword evidence="5 7" id="KW-1133">Transmembrane helix</keyword>
<dbReference type="RefSeq" id="WP_066331117.1">
    <property type="nucleotide sequence ID" value="NZ_JAXOJX010000033.1"/>
</dbReference>
<keyword evidence="6 7" id="KW-0472">Membrane</keyword>
<keyword evidence="3" id="KW-1003">Cell membrane</keyword>
<sequence>MDWDALFGLDHALELVVRGTAVYWFLFLLFRLVLRRDVGALGIADVLLIVLIADASQNAMAGEYETISDGFVLVGTIAGWNVLMDWVSYRFPATRRLLEPGPLPLVRDGRIQQRNMRRELVTRDELMAQLRQHGIEKLSQVKLATMENDGSISVIRADDGDADEAPAGGAQKTF</sequence>
<evidence type="ECO:0000256" key="1">
    <source>
        <dbReference type="ARBA" id="ARBA00004651"/>
    </source>
</evidence>
<comment type="caution">
    <text evidence="9">The sequence shown here is derived from an EMBL/GenBank/DDBJ whole genome shotgun (WGS) entry which is preliminary data.</text>
</comment>
<comment type="similarity">
    <text evidence="2">Belongs to the UPF0702 family.</text>
</comment>
<evidence type="ECO:0000256" key="7">
    <source>
        <dbReference type="SAM" id="Phobius"/>
    </source>
</evidence>
<organism evidence="9 10">
    <name type="scientific">Azohydromonas lata</name>
    <dbReference type="NCBI Taxonomy" id="45677"/>
    <lineage>
        <taxon>Bacteria</taxon>
        <taxon>Pseudomonadati</taxon>
        <taxon>Pseudomonadota</taxon>
        <taxon>Betaproteobacteria</taxon>
        <taxon>Burkholderiales</taxon>
        <taxon>Sphaerotilaceae</taxon>
        <taxon>Azohydromonas</taxon>
    </lineage>
</organism>
<name>A0ABU5IHR4_9BURK</name>
<dbReference type="InterPro" id="IPR007353">
    <property type="entry name" value="DUF421"/>
</dbReference>
<evidence type="ECO:0000259" key="8">
    <source>
        <dbReference type="Pfam" id="PF04239"/>
    </source>
</evidence>
<keyword evidence="4 7" id="KW-0812">Transmembrane</keyword>
<proteinExistence type="inferred from homology"/>
<dbReference type="PANTHER" id="PTHR34582:SF6">
    <property type="entry name" value="UPF0702 TRANSMEMBRANE PROTEIN YCAP"/>
    <property type="match status" value="1"/>
</dbReference>
<comment type="subcellular location">
    <subcellularLocation>
        <location evidence="1">Cell membrane</location>
        <topology evidence="1">Multi-pass membrane protein</topology>
    </subcellularLocation>
</comment>
<keyword evidence="10" id="KW-1185">Reference proteome</keyword>
<evidence type="ECO:0000256" key="2">
    <source>
        <dbReference type="ARBA" id="ARBA00006448"/>
    </source>
</evidence>
<feature type="transmembrane region" description="Helical" evidence="7">
    <location>
        <begin position="15"/>
        <end position="34"/>
    </location>
</feature>
<dbReference type="Proteomes" id="UP001293718">
    <property type="component" value="Unassembled WGS sequence"/>
</dbReference>
<evidence type="ECO:0000256" key="6">
    <source>
        <dbReference type="ARBA" id="ARBA00023136"/>
    </source>
</evidence>
<dbReference type="PANTHER" id="PTHR34582">
    <property type="entry name" value="UPF0702 TRANSMEMBRANE PROTEIN YCAP"/>
    <property type="match status" value="1"/>
</dbReference>
<evidence type="ECO:0000313" key="9">
    <source>
        <dbReference type="EMBL" id="MDZ5458681.1"/>
    </source>
</evidence>
<evidence type="ECO:0000313" key="10">
    <source>
        <dbReference type="Proteomes" id="UP001293718"/>
    </source>
</evidence>
<evidence type="ECO:0000256" key="3">
    <source>
        <dbReference type="ARBA" id="ARBA00022475"/>
    </source>
</evidence>
<protein>
    <submittedName>
        <fullName evidence="9">DUF421 domain-containing protein</fullName>
    </submittedName>
</protein>
<reference evidence="9 10" key="1">
    <citation type="submission" date="2023-11" db="EMBL/GenBank/DDBJ databases">
        <title>Draft genome of Azohydromonas lata strain H1 (DSM1123), a polyhydroxyalkanoate producer.</title>
        <authorList>
            <person name="Traversa D."/>
            <person name="D'Addabbo P."/>
            <person name="Pazzani C."/>
            <person name="Manzari C."/>
            <person name="Chiara M."/>
            <person name="Scrascia M."/>
        </authorList>
    </citation>
    <scope>NUCLEOTIDE SEQUENCE [LARGE SCALE GENOMIC DNA]</scope>
    <source>
        <strain evidence="9 10">H1</strain>
    </source>
</reference>
<dbReference type="Gene3D" id="3.30.240.20">
    <property type="entry name" value="bsu07140 like domains"/>
    <property type="match status" value="1"/>
</dbReference>
<accession>A0ABU5IHR4</accession>
<evidence type="ECO:0000256" key="5">
    <source>
        <dbReference type="ARBA" id="ARBA00022989"/>
    </source>
</evidence>